<dbReference type="Pfam" id="PF01541">
    <property type="entry name" value="GIY-YIG"/>
    <property type="match status" value="1"/>
</dbReference>
<keyword evidence="3" id="KW-0228">DNA excision</keyword>
<keyword evidence="1" id="KW-0963">Cytoplasm</keyword>
<evidence type="ECO:0000256" key="8">
    <source>
        <dbReference type="ARBA" id="ARBA00040756"/>
    </source>
</evidence>
<evidence type="ECO:0000256" key="3">
    <source>
        <dbReference type="ARBA" id="ARBA00022769"/>
    </source>
</evidence>
<name>K1XHM0_9BACT</name>
<evidence type="ECO:0000313" key="12">
    <source>
        <dbReference type="EMBL" id="EKD24577.1"/>
    </source>
</evidence>
<feature type="non-terminal residue" evidence="12">
    <location>
        <position position="187"/>
    </location>
</feature>
<evidence type="ECO:0000256" key="4">
    <source>
        <dbReference type="ARBA" id="ARBA00022801"/>
    </source>
</evidence>
<dbReference type="Gene3D" id="3.40.1440.10">
    <property type="entry name" value="GIY-YIG endonuclease"/>
    <property type="match status" value="1"/>
</dbReference>
<dbReference type="PANTHER" id="PTHR30562">
    <property type="entry name" value="UVRC/OXIDOREDUCTASE"/>
    <property type="match status" value="1"/>
</dbReference>
<dbReference type="InterPro" id="IPR047296">
    <property type="entry name" value="GIY-YIG_UvrC_Cho"/>
</dbReference>
<evidence type="ECO:0000259" key="11">
    <source>
        <dbReference type="PROSITE" id="PS50164"/>
    </source>
</evidence>
<keyword evidence="2" id="KW-0227">DNA damage</keyword>
<dbReference type="SUPFAM" id="SSF82771">
    <property type="entry name" value="GIY-YIG endonuclease"/>
    <property type="match status" value="1"/>
</dbReference>
<accession>K1XHM0</accession>
<dbReference type="InterPro" id="IPR050066">
    <property type="entry name" value="UvrABC_protein_C"/>
</dbReference>
<dbReference type="PROSITE" id="PS50164">
    <property type="entry name" value="GIY_YIG"/>
    <property type="match status" value="1"/>
</dbReference>
<dbReference type="FunFam" id="3.40.1440.10:FF:000001">
    <property type="entry name" value="UvrABC system protein C"/>
    <property type="match status" value="1"/>
</dbReference>
<keyword evidence="4" id="KW-0378">Hydrolase</keyword>
<dbReference type="AlphaFoldDB" id="K1XHM0"/>
<evidence type="ECO:0000256" key="7">
    <source>
        <dbReference type="ARBA" id="ARBA00023236"/>
    </source>
</evidence>
<dbReference type="GO" id="GO:0004518">
    <property type="term" value="F:nuclease activity"/>
    <property type="evidence" value="ECO:0007669"/>
    <property type="project" value="UniProtKB-KW"/>
</dbReference>
<feature type="domain" description="GIY-YIG" evidence="11">
    <location>
        <begin position="15"/>
        <end position="101"/>
    </location>
</feature>
<evidence type="ECO:0000256" key="10">
    <source>
        <dbReference type="ARBA" id="ARBA00042732"/>
    </source>
</evidence>
<sequence>MNIQYLDIQLKKLPDEPGIYLFFNPKKELIYVGKATSLKSRVSSYFRGSLSPSGSGRSPSRPIEQMIHEVVDIKWKTTDSVLEAIILEANSIKEKQPKYNVLGRDDKSWNYIVIAKGEYPLVTTLRQHEYVQKKLEKSTKASVFPENLKLEEYAYVFGPYPGLNTTATMKLLRKLFYISDCQKQKNQ</sequence>
<evidence type="ECO:0000256" key="2">
    <source>
        <dbReference type="ARBA" id="ARBA00022763"/>
    </source>
</evidence>
<dbReference type="EMBL" id="AMFJ01036204">
    <property type="protein sequence ID" value="EKD24577.1"/>
    <property type="molecule type" value="Genomic_DNA"/>
</dbReference>
<dbReference type="PANTHER" id="PTHR30562:SF10">
    <property type="entry name" value="EXCINUCLEASE CHO"/>
    <property type="match status" value="1"/>
</dbReference>
<evidence type="ECO:0000256" key="9">
    <source>
        <dbReference type="ARBA" id="ARBA00042138"/>
    </source>
</evidence>
<dbReference type="GO" id="GO:0006289">
    <property type="term" value="P:nucleotide-excision repair"/>
    <property type="evidence" value="ECO:0007669"/>
    <property type="project" value="InterPro"/>
</dbReference>
<keyword evidence="7" id="KW-0742">SOS response</keyword>
<organism evidence="12">
    <name type="scientific">uncultured bacterium</name>
    <name type="common">gcode 4</name>
    <dbReference type="NCBI Taxonomy" id="1234023"/>
    <lineage>
        <taxon>Bacteria</taxon>
        <taxon>environmental samples</taxon>
    </lineage>
</organism>
<reference evidence="12" key="1">
    <citation type="journal article" date="2012" name="Science">
        <title>Fermentation, hydrogen, and sulfur metabolism in multiple uncultivated bacterial phyla.</title>
        <authorList>
            <person name="Wrighton K.C."/>
            <person name="Thomas B.C."/>
            <person name="Sharon I."/>
            <person name="Miller C.S."/>
            <person name="Castelle C.J."/>
            <person name="VerBerkmoes N.C."/>
            <person name="Wilkins M.J."/>
            <person name="Hettich R.L."/>
            <person name="Lipton M.S."/>
            <person name="Williams K.H."/>
            <person name="Long P.E."/>
            <person name="Banfield J.F."/>
        </authorList>
    </citation>
    <scope>NUCLEOTIDE SEQUENCE [LARGE SCALE GENOMIC DNA]</scope>
</reference>
<evidence type="ECO:0000256" key="5">
    <source>
        <dbReference type="ARBA" id="ARBA00022881"/>
    </source>
</evidence>
<proteinExistence type="predicted"/>
<dbReference type="GO" id="GO:0016787">
    <property type="term" value="F:hydrolase activity"/>
    <property type="evidence" value="ECO:0007669"/>
    <property type="project" value="UniProtKB-KW"/>
</dbReference>
<comment type="caution">
    <text evidence="12">The sequence shown here is derived from an EMBL/GenBank/DDBJ whole genome shotgun (WGS) entry which is preliminary data.</text>
</comment>
<dbReference type="SMART" id="SM00465">
    <property type="entry name" value="GIYc"/>
    <property type="match status" value="1"/>
</dbReference>
<keyword evidence="5" id="KW-0267">Excision nuclease</keyword>
<keyword evidence="6" id="KW-0234">DNA repair</keyword>
<dbReference type="InterPro" id="IPR000305">
    <property type="entry name" value="GIY-YIG_endonuc"/>
</dbReference>
<evidence type="ECO:0000256" key="1">
    <source>
        <dbReference type="ARBA" id="ARBA00022490"/>
    </source>
</evidence>
<gene>
    <name evidence="12" type="primary">uvrC</name>
    <name evidence="12" type="ORF">ACD_80C00197G0001</name>
</gene>
<dbReference type="GO" id="GO:0009432">
    <property type="term" value="P:SOS response"/>
    <property type="evidence" value="ECO:0007669"/>
    <property type="project" value="UniProtKB-KW"/>
</dbReference>
<protein>
    <recommendedName>
        <fullName evidence="8">Excinuclease cho</fullName>
    </recommendedName>
    <alternativeName>
        <fullName evidence="10">Endonuclease cho</fullName>
    </alternativeName>
    <alternativeName>
        <fullName evidence="9">UvrC homolog protein</fullName>
    </alternativeName>
</protein>
<dbReference type="InterPro" id="IPR035901">
    <property type="entry name" value="GIY-YIG_endonuc_sf"/>
</dbReference>
<dbReference type="CDD" id="cd10434">
    <property type="entry name" value="GIY-YIG_UvrC_Cho"/>
    <property type="match status" value="1"/>
</dbReference>
<evidence type="ECO:0000256" key="6">
    <source>
        <dbReference type="ARBA" id="ARBA00023204"/>
    </source>
</evidence>
<dbReference type="GO" id="GO:0009380">
    <property type="term" value="C:excinuclease repair complex"/>
    <property type="evidence" value="ECO:0007669"/>
    <property type="project" value="TreeGrafter"/>
</dbReference>